<proteinExistence type="predicted"/>
<accession>A0A6J1DV40</accession>
<feature type="region of interest" description="Disordered" evidence="1">
    <location>
        <begin position="1"/>
        <end position="20"/>
    </location>
</feature>
<reference evidence="4 5" key="1">
    <citation type="submission" date="2025-04" db="UniProtKB">
        <authorList>
            <consortium name="RefSeq"/>
        </authorList>
    </citation>
    <scope>IDENTIFICATION</scope>
    <source>
        <strain evidence="4 5">OHB3-1</strain>
    </source>
</reference>
<dbReference type="Proteomes" id="UP000504603">
    <property type="component" value="Unplaced"/>
</dbReference>
<dbReference type="SMART" id="SM01177">
    <property type="entry name" value="DUF4210"/>
    <property type="match status" value="1"/>
</dbReference>
<sequence>MGLPQVPISGTTEEVPPAGSLSMFLQSPPRFNDVSSCNLAGIRNGGLSRCTGSSPCSSSGDSERNFYMELPNFHENLSKVGGRLENSSNYHGPKIGSMDDGRWFNSKCGRDSHNPVSRIVGFVSGETSSRNDGSTVDIRVSETESSGSAVRKRLLSPLSSMLFPDQFKGDQLDIGSRSIQTDASISENLRTSAAHDFKKANVGSKNDITLQTWSLAGLLEQKKMLYGSGVVKSIVFHDGPLIENKKSLVQDEILSCPGHDELCKLSRVRTHVESESLSPETVSVVPLSLSPLGPKISERMKNAGRCRDVKKENIGYHSLRDIEKSFGGSDSHILFASDEEEIKSFEDVILEKEFRPSSLENSKSVSWFMSQELVPTSPSMRFVRSLSGLPIRRSLVGSFEESLLSGRFLSGKLCQKIDGFLAVLSITGGNFSPQSQKLPFSVASVDGDRYLLYYASIDLAKNSLLNKYRVQKSKQVSSNDESQMVKSRLRVPMKGRIQLVLSNPEKTPLHTFLCKYDLSDMPAGTKTFLRQKATLGSSNTPTSSLSREGKFDHDNKMADNVTLASQRGDAEVVSNNGTDINGVKALCKGEDVQMGKESSNVVDFIDDGDGSERVFNNRKTDAGALLGLENQCQRGADQKDGCWVDTCCGTDRKVLHVCSKVNENSAGALRYALHLRFLCPFPKKSSRSSRKCKPDSLSMQNKHNLDIEGERKFYLYNDLRVVFPQRHSDADEGKLKVEYHFPEDPRYFSIS</sequence>
<dbReference type="PANTHER" id="PTHR13199:SF23">
    <property type="entry name" value="MEIOSIS CHROMOSOME SEGREGATION FAMILY PROTEIN"/>
    <property type="match status" value="1"/>
</dbReference>
<dbReference type="Pfam" id="PF13889">
    <property type="entry name" value="Chromosome_seg"/>
    <property type="match status" value="1"/>
</dbReference>
<dbReference type="OrthoDB" id="8625101at2759"/>
<keyword evidence="3" id="KW-1185">Reference proteome</keyword>
<evidence type="ECO:0000313" key="6">
    <source>
        <dbReference type="RefSeq" id="XP_022156492.1"/>
    </source>
</evidence>
<dbReference type="PANTHER" id="PTHR13199">
    <property type="entry name" value="GH03947P"/>
    <property type="match status" value="1"/>
</dbReference>
<dbReference type="InterPro" id="IPR025261">
    <property type="entry name" value="Atos-like_cons_dom"/>
</dbReference>
<dbReference type="InterPro" id="IPR033473">
    <property type="entry name" value="Atos-like_C"/>
</dbReference>
<dbReference type="AlphaFoldDB" id="A0A6J1DV40"/>
<evidence type="ECO:0000256" key="1">
    <source>
        <dbReference type="SAM" id="MobiDB-lite"/>
    </source>
</evidence>
<evidence type="ECO:0000313" key="5">
    <source>
        <dbReference type="RefSeq" id="XP_022156491.1"/>
    </source>
</evidence>
<feature type="domain" description="Atos-like conserved" evidence="2">
    <location>
        <begin position="395"/>
        <end position="454"/>
    </location>
</feature>
<dbReference type="RefSeq" id="XP_022156491.1">
    <property type="nucleotide sequence ID" value="XM_022300799.1"/>
</dbReference>
<dbReference type="GeneID" id="111023374"/>
<evidence type="ECO:0000313" key="3">
    <source>
        <dbReference type="Proteomes" id="UP000504603"/>
    </source>
</evidence>
<gene>
    <name evidence="4 5 6" type="primary">LOC111023374</name>
</gene>
<dbReference type="RefSeq" id="XP_022156492.1">
    <property type="nucleotide sequence ID" value="XM_022300800.1"/>
</dbReference>
<evidence type="ECO:0000259" key="2">
    <source>
        <dbReference type="SMART" id="SM01177"/>
    </source>
</evidence>
<organism evidence="3 5">
    <name type="scientific">Momordica charantia</name>
    <name type="common">Bitter gourd</name>
    <name type="synonym">Balsam pear</name>
    <dbReference type="NCBI Taxonomy" id="3673"/>
    <lineage>
        <taxon>Eukaryota</taxon>
        <taxon>Viridiplantae</taxon>
        <taxon>Streptophyta</taxon>
        <taxon>Embryophyta</taxon>
        <taxon>Tracheophyta</taxon>
        <taxon>Spermatophyta</taxon>
        <taxon>Magnoliopsida</taxon>
        <taxon>eudicotyledons</taxon>
        <taxon>Gunneridae</taxon>
        <taxon>Pentapetalae</taxon>
        <taxon>rosids</taxon>
        <taxon>fabids</taxon>
        <taxon>Cucurbitales</taxon>
        <taxon>Cucurbitaceae</taxon>
        <taxon>Momordiceae</taxon>
        <taxon>Momordica</taxon>
    </lineage>
</organism>
<name>A0A6J1DV40_MOMCH</name>
<dbReference type="InterPro" id="IPR051506">
    <property type="entry name" value="ATOS_Transcription_Regulators"/>
</dbReference>
<dbReference type="RefSeq" id="XP_022156490.1">
    <property type="nucleotide sequence ID" value="XM_022300798.1"/>
</dbReference>
<dbReference type="KEGG" id="mcha:111023374"/>
<protein>
    <submittedName>
        <fullName evidence="4 5">Uncharacterized protein LOC111023374</fullName>
    </submittedName>
</protein>
<evidence type="ECO:0000313" key="4">
    <source>
        <dbReference type="RefSeq" id="XP_022156490.1"/>
    </source>
</evidence>